<keyword evidence="2" id="KW-1185">Reference proteome</keyword>
<dbReference type="HOGENOM" id="CLU_2079541_0_0_12"/>
<dbReference type="EMBL" id="CP002959">
    <property type="protein sequence ID" value="AFM11627.1"/>
    <property type="molecule type" value="Genomic_DNA"/>
</dbReference>
<dbReference type="STRING" id="869212.Turpa_0978"/>
<dbReference type="RefSeq" id="WP_014802145.1">
    <property type="nucleotide sequence ID" value="NC_018020.1"/>
</dbReference>
<organism evidence="1 2">
    <name type="scientific">Turneriella parva (strain ATCC BAA-1111 / DSM 21527 / NCTC 11395 / H)</name>
    <name type="common">Leptospira parva</name>
    <dbReference type="NCBI Taxonomy" id="869212"/>
    <lineage>
        <taxon>Bacteria</taxon>
        <taxon>Pseudomonadati</taxon>
        <taxon>Spirochaetota</taxon>
        <taxon>Spirochaetia</taxon>
        <taxon>Leptospirales</taxon>
        <taxon>Leptospiraceae</taxon>
        <taxon>Turneriella</taxon>
    </lineage>
</organism>
<dbReference type="Gene3D" id="2.60.120.10">
    <property type="entry name" value="Jelly Rolls"/>
    <property type="match status" value="1"/>
</dbReference>
<protein>
    <recommendedName>
        <fullName evidence="3">Cupin 2 conserved barrel domain protein</fullName>
    </recommendedName>
</protein>
<dbReference type="AlphaFoldDB" id="I4B2X0"/>
<evidence type="ECO:0000313" key="2">
    <source>
        <dbReference type="Proteomes" id="UP000006048"/>
    </source>
</evidence>
<name>I4B2X0_TURPD</name>
<evidence type="ECO:0000313" key="1">
    <source>
        <dbReference type="EMBL" id="AFM11627.1"/>
    </source>
</evidence>
<dbReference type="InterPro" id="IPR014710">
    <property type="entry name" value="RmlC-like_jellyroll"/>
</dbReference>
<evidence type="ECO:0008006" key="3">
    <source>
        <dbReference type="Google" id="ProtNLM"/>
    </source>
</evidence>
<accession>I4B2X0</accession>
<dbReference type="KEGG" id="tpx:Turpa_0978"/>
<dbReference type="Proteomes" id="UP000006048">
    <property type="component" value="Chromosome"/>
</dbReference>
<gene>
    <name evidence="1" type="ordered locus">Turpa_0978</name>
</gene>
<reference evidence="1 2" key="1">
    <citation type="submission" date="2012-06" db="EMBL/GenBank/DDBJ databases">
        <title>The complete chromosome of genome of Turneriella parva DSM 21527.</title>
        <authorList>
            <consortium name="US DOE Joint Genome Institute (JGI-PGF)"/>
            <person name="Lucas S."/>
            <person name="Han J."/>
            <person name="Lapidus A."/>
            <person name="Bruce D."/>
            <person name="Goodwin L."/>
            <person name="Pitluck S."/>
            <person name="Peters L."/>
            <person name="Kyrpides N."/>
            <person name="Mavromatis K."/>
            <person name="Ivanova N."/>
            <person name="Mikhailova N."/>
            <person name="Chertkov O."/>
            <person name="Detter J.C."/>
            <person name="Tapia R."/>
            <person name="Han C."/>
            <person name="Land M."/>
            <person name="Hauser L."/>
            <person name="Markowitz V."/>
            <person name="Cheng J.-F."/>
            <person name="Hugenholtz P."/>
            <person name="Woyke T."/>
            <person name="Wu D."/>
            <person name="Gronow S."/>
            <person name="Wellnitz S."/>
            <person name="Brambilla E."/>
            <person name="Klenk H.-P."/>
            <person name="Eisen J.A."/>
        </authorList>
    </citation>
    <scope>NUCLEOTIDE SEQUENCE [LARGE SCALE GENOMIC DNA]</scope>
    <source>
        <strain evidence="2">ATCC BAA-1111 / DSM 21527 / NCTC 11395 / H</strain>
    </source>
</reference>
<sequence length="122" mass="13658">MQTVNINATKEWEVIFNEGAHWRIGIYRPKLRSAAEITELEQHTCPEAFLLLEGNLVMVSKNKEGFLTETRLEPKQMVVFTEPHAGYSPDGTGVAYVVENAIFETEYTAINSGEVTRKVAVG</sequence>
<proteinExistence type="predicted"/>